<dbReference type="Proteomes" id="UP000617544">
    <property type="component" value="Unassembled WGS sequence"/>
</dbReference>
<dbReference type="AlphaFoldDB" id="A0A832T7B5"/>
<dbReference type="EMBL" id="DUJN01000008">
    <property type="protein sequence ID" value="HII61966.1"/>
    <property type="molecule type" value="Genomic_DNA"/>
</dbReference>
<organism evidence="1 2">
    <name type="scientific">Pyrococcus horikoshii</name>
    <dbReference type="NCBI Taxonomy" id="53953"/>
    <lineage>
        <taxon>Archaea</taxon>
        <taxon>Methanobacteriati</taxon>
        <taxon>Methanobacteriota</taxon>
        <taxon>Thermococci</taxon>
        <taxon>Thermococcales</taxon>
        <taxon>Thermococcaceae</taxon>
        <taxon>Pyrococcus</taxon>
    </lineage>
</organism>
<protein>
    <submittedName>
        <fullName evidence="1">Uncharacterized protein</fullName>
    </submittedName>
</protein>
<evidence type="ECO:0000313" key="2">
    <source>
        <dbReference type="Proteomes" id="UP000617544"/>
    </source>
</evidence>
<reference evidence="1" key="1">
    <citation type="journal article" date="2020" name="bioRxiv">
        <title>A rank-normalized archaeal taxonomy based on genome phylogeny resolves widespread incomplete and uneven classifications.</title>
        <authorList>
            <person name="Rinke C."/>
            <person name="Chuvochina M."/>
            <person name="Mussig A.J."/>
            <person name="Chaumeil P.-A."/>
            <person name="Waite D.W."/>
            <person name="Whitman W.B."/>
            <person name="Parks D.H."/>
            <person name="Hugenholtz P."/>
        </authorList>
    </citation>
    <scope>NUCLEOTIDE SEQUENCE</scope>
    <source>
        <strain evidence="1">UBA8834</strain>
    </source>
</reference>
<name>A0A832T7B5_PYRHR</name>
<comment type="caution">
    <text evidence="1">The sequence shown here is derived from an EMBL/GenBank/DDBJ whole genome shotgun (WGS) entry which is preliminary data.</text>
</comment>
<evidence type="ECO:0000313" key="1">
    <source>
        <dbReference type="EMBL" id="HII61966.1"/>
    </source>
</evidence>
<accession>A0A832T7B5</accession>
<sequence>MQAIAERDGVIGLNSAGLFVDEKNPTLDRLIDHRSCDWICLGHLGYLDDPHEDKVSSAREAIQDRLEG</sequence>
<gene>
    <name evidence="1" type="ORF">HA331_09580</name>
</gene>
<proteinExistence type="predicted"/>